<accession>A0ABW0SDQ6</accession>
<dbReference type="SMART" id="SM00911">
    <property type="entry name" value="HWE_HK"/>
    <property type="match status" value="1"/>
</dbReference>
<evidence type="ECO:0000256" key="7">
    <source>
        <dbReference type="ARBA" id="ARBA00022840"/>
    </source>
</evidence>
<keyword evidence="9" id="KW-0472">Membrane</keyword>
<evidence type="ECO:0000313" key="11">
    <source>
        <dbReference type="EMBL" id="MFC5567083.1"/>
    </source>
</evidence>
<keyword evidence="3" id="KW-0597">Phosphoprotein</keyword>
<feature type="transmembrane region" description="Helical" evidence="9">
    <location>
        <begin position="292"/>
        <end position="314"/>
    </location>
</feature>
<reference evidence="12" key="1">
    <citation type="journal article" date="2019" name="Int. J. Syst. Evol. Microbiol.">
        <title>The Global Catalogue of Microorganisms (GCM) 10K type strain sequencing project: providing services to taxonomists for standard genome sequencing and annotation.</title>
        <authorList>
            <consortium name="The Broad Institute Genomics Platform"/>
            <consortium name="The Broad Institute Genome Sequencing Center for Infectious Disease"/>
            <person name="Wu L."/>
            <person name="Ma J."/>
        </authorList>
    </citation>
    <scope>NUCLEOTIDE SEQUENCE [LARGE SCALE GENOMIC DNA]</scope>
    <source>
        <strain evidence="12">KACC 11588</strain>
    </source>
</reference>
<dbReference type="InterPro" id="IPR011495">
    <property type="entry name" value="Sig_transdc_His_kin_sub2_dim/P"/>
</dbReference>
<evidence type="ECO:0000259" key="10">
    <source>
        <dbReference type="PROSITE" id="PS50109"/>
    </source>
</evidence>
<name>A0ABW0SDQ6_9RHOB</name>
<evidence type="ECO:0000256" key="5">
    <source>
        <dbReference type="ARBA" id="ARBA00022741"/>
    </source>
</evidence>
<dbReference type="PANTHER" id="PTHR41523:SF8">
    <property type="entry name" value="ETHYLENE RESPONSE SENSOR PROTEIN"/>
    <property type="match status" value="1"/>
</dbReference>
<evidence type="ECO:0000256" key="6">
    <source>
        <dbReference type="ARBA" id="ARBA00022777"/>
    </source>
</evidence>
<dbReference type="SUPFAM" id="SSF55874">
    <property type="entry name" value="ATPase domain of HSP90 chaperone/DNA topoisomerase II/histidine kinase"/>
    <property type="match status" value="1"/>
</dbReference>
<evidence type="ECO:0000256" key="3">
    <source>
        <dbReference type="ARBA" id="ARBA00022553"/>
    </source>
</evidence>
<dbReference type="Pfam" id="PF02518">
    <property type="entry name" value="HATPase_c"/>
    <property type="match status" value="1"/>
</dbReference>
<feature type="domain" description="Histidine kinase" evidence="10">
    <location>
        <begin position="382"/>
        <end position="577"/>
    </location>
</feature>
<dbReference type="InterPro" id="IPR005467">
    <property type="entry name" value="His_kinase_dom"/>
</dbReference>
<feature type="region of interest" description="Disordered" evidence="8">
    <location>
        <begin position="1"/>
        <end position="20"/>
    </location>
</feature>
<keyword evidence="12" id="KW-1185">Reference proteome</keyword>
<comment type="caution">
    <text evidence="11">The sequence shown here is derived from an EMBL/GenBank/DDBJ whole genome shotgun (WGS) entry which is preliminary data.</text>
</comment>
<evidence type="ECO:0000256" key="4">
    <source>
        <dbReference type="ARBA" id="ARBA00022679"/>
    </source>
</evidence>
<evidence type="ECO:0000256" key="1">
    <source>
        <dbReference type="ARBA" id="ARBA00000085"/>
    </source>
</evidence>
<dbReference type="GO" id="GO:0004673">
    <property type="term" value="F:protein histidine kinase activity"/>
    <property type="evidence" value="ECO:0007669"/>
    <property type="project" value="UniProtKB-EC"/>
</dbReference>
<keyword evidence="9" id="KW-0812">Transmembrane</keyword>
<dbReference type="Proteomes" id="UP001596056">
    <property type="component" value="Unassembled WGS sequence"/>
</dbReference>
<dbReference type="InterPro" id="IPR003594">
    <property type="entry name" value="HATPase_dom"/>
</dbReference>
<dbReference type="Gene3D" id="3.30.450.20">
    <property type="entry name" value="PAS domain"/>
    <property type="match status" value="2"/>
</dbReference>
<dbReference type="SMART" id="SM00387">
    <property type="entry name" value="HATPase_c"/>
    <property type="match status" value="1"/>
</dbReference>
<sequence>MSETATLRSPVRPRPERGGPMARSLRWHLAALSLGLTLPGLAFTGVLLWGHAQAERARLEQEGMVAARAVAAAVDRDLASLTATLEVLALSPALASGDLAAFHQAASEVARRTGLPVVLSDPTGQQLVNTRRPFGSPLPPLAFSLEEVLASQKPVVTDLFIGAVAGEPLYALVVPVVRPGRPEIAQVLSFSIAPERLHGLLLQEPLPAGAIGTIADREGRVLARSRDQDEFVGQTAPVILDTTEGLWAGRAENVTALDGTPVRASFTRVRTTGWPVGVGIPRALIDAPIYRLLAQLLGLGALLAGLAVSLAVVFGRRILTALEDLHASAAALGHGAPVPRLATPIREINDVGAVHVQAAQELRDRADELRAALAAKDALLYEVNHRVKNSLAVVGSLMALQVRQSRDPALARILAEVRARIDVIAQVHQRLYQTGRHDRVDLGEFLSEMATNTVRALDSRGQFRLDLDCRGGVLMPIEKATPLALIVTELLTNALKYARPDGTPGRVAVLLEQDPEGAIRLTVADDGAGLPEGFDPQASQGVGMKIVTALTQQLRAHLELGSEAPGTRFTITLQPVAA</sequence>
<dbReference type="EMBL" id="JBHSNA010000010">
    <property type="protein sequence ID" value="MFC5567083.1"/>
    <property type="molecule type" value="Genomic_DNA"/>
</dbReference>
<gene>
    <name evidence="11" type="ORF">ACFPOC_11765</name>
</gene>
<dbReference type="PRINTS" id="PR00344">
    <property type="entry name" value="BCTRLSENSOR"/>
</dbReference>
<protein>
    <recommendedName>
        <fullName evidence="2">histidine kinase</fullName>
        <ecNumber evidence="2">2.7.13.3</ecNumber>
    </recommendedName>
</protein>
<dbReference type="InterPro" id="IPR036890">
    <property type="entry name" value="HATPase_C_sf"/>
</dbReference>
<keyword evidence="9" id="KW-1133">Transmembrane helix</keyword>
<evidence type="ECO:0000313" key="12">
    <source>
        <dbReference type="Proteomes" id="UP001596056"/>
    </source>
</evidence>
<dbReference type="EC" id="2.7.13.3" evidence="2"/>
<keyword evidence="5" id="KW-0547">Nucleotide-binding</keyword>
<comment type="catalytic activity">
    <reaction evidence="1">
        <text>ATP + protein L-histidine = ADP + protein N-phospho-L-histidine.</text>
        <dbReference type="EC" id="2.7.13.3"/>
    </reaction>
</comment>
<keyword evidence="6 11" id="KW-0418">Kinase</keyword>
<dbReference type="Gene3D" id="3.30.565.10">
    <property type="entry name" value="Histidine kinase-like ATPase, C-terminal domain"/>
    <property type="match status" value="1"/>
</dbReference>
<evidence type="ECO:0000256" key="8">
    <source>
        <dbReference type="SAM" id="MobiDB-lite"/>
    </source>
</evidence>
<dbReference type="RefSeq" id="WP_377110056.1">
    <property type="nucleotide sequence ID" value="NZ_JBHSNA010000010.1"/>
</dbReference>
<dbReference type="PANTHER" id="PTHR41523">
    <property type="entry name" value="TWO-COMPONENT SYSTEM SENSOR PROTEIN"/>
    <property type="match status" value="1"/>
</dbReference>
<keyword evidence="4 11" id="KW-0808">Transferase</keyword>
<evidence type="ECO:0000256" key="9">
    <source>
        <dbReference type="SAM" id="Phobius"/>
    </source>
</evidence>
<dbReference type="InterPro" id="IPR004358">
    <property type="entry name" value="Sig_transdc_His_kin-like_C"/>
</dbReference>
<dbReference type="PROSITE" id="PS50109">
    <property type="entry name" value="HIS_KIN"/>
    <property type="match status" value="1"/>
</dbReference>
<dbReference type="InterPro" id="IPR011102">
    <property type="entry name" value="Sig_transdc_His_kinase_HWE"/>
</dbReference>
<organism evidence="11 12">
    <name type="scientific">Rubellimicrobium aerolatum</name>
    <dbReference type="NCBI Taxonomy" id="490979"/>
    <lineage>
        <taxon>Bacteria</taxon>
        <taxon>Pseudomonadati</taxon>
        <taxon>Pseudomonadota</taxon>
        <taxon>Alphaproteobacteria</taxon>
        <taxon>Rhodobacterales</taxon>
        <taxon>Roseobacteraceae</taxon>
        <taxon>Rubellimicrobium</taxon>
    </lineage>
</organism>
<feature type="transmembrane region" description="Helical" evidence="9">
    <location>
        <begin position="27"/>
        <end position="49"/>
    </location>
</feature>
<evidence type="ECO:0000256" key="2">
    <source>
        <dbReference type="ARBA" id="ARBA00012438"/>
    </source>
</evidence>
<dbReference type="Pfam" id="PF07568">
    <property type="entry name" value="HisKA_2"/>
    <property type="match status" value="1"/>
</dbReference>
<keyword evidence="7" id="KW-0067">ATP-binding</keyword>
<proteinExistence type="predicted"/>